<organism evidence="2 3">
    <name type="scientific">Cladophialophora chaetospira</name>
    <dbReference type="NCBI Taxonomy" id="386627"/>
    <lineage>
        <taxon>Eukaryota</taxon>
        <taxon>Fungi</taxon>
        <taxon>Dikarya</taxon>
        <taxon>Ascomycota</taxon>
        <taxon>Pezizomycotina</taxon>
        <taxon>Eurotiomycetes</taxon>
        <taxon>Chaetothyriomycetidae</taxon>
        <taxon>Chaetothyriales</taxon>
        <taxon>Herpotrichiellaceae</taxon>
        <taxon>Cladophialophora</taxon>
    </lineage>
</organism>
<accession>A0AA38XLU7</accession>
<dbReference type="AlphaFoldDB" id="A0AA38XLU7"/>
<feature type="region of interest" description="Disordered" evidence="1">
    <location>
        <begin position="148"/>
        <end position="167"/>
    </location>
</feature>
<sequence length="373" mass="41628">MVELIPPPDPVSLLPPLLACLPASFASPRPPPAFLPLLSPILKQRLQMNTSGASRESWASLLCWDTSKGERLKDIIEEAVFEPHPVSGEIEVGDTHQIKYKRFDEETLRAQIPLIDWPFTALYLWCTGDEQGSSWRLAELLPFDEDLQKDPSWSNSIPEANESSKERLVDEAVQEADAARSAGGQRKLSVPNDEDDYWAMYDHTPGRTPAPARKDSVPLGGPSEDDYYARYGSVQPAMDDHDPDEQMQDDSEPRLNGNALQQRLSQHSQPRTEADAPPYQGNIGIDTDLAEERVVEVTHPVPSSPSSRGSDTVARLEERAEHFGASEISIKQHISTSMKSMYRLARSSGISRDEFERIVSRELETLSLLDLDD</sequence>
<keyword evidence="3" id="KW-1185">Reference proteome</keyword>
<dbReference type="Proteomes" id="UP001172673">
    <property type="component" value="Unassembled WGS sequence"/>
</dbReference>
<evidence type="ECO:0000256" key="1">
    <source>
        <dbReference type="SAM" id="MobiDB-lite"/>
    </source>
</evidence>
<evidence type="ECO:0000313" key="2">
    <source>
        <dbReference type="EMBL" id="KAJ9615358.1"/>
    </source>
</evidence>
<feature type="compositionally biased region" description="Acidic residues" evidence="1">
    <location>
        <begin position="241"/>
        <end position="250"/>
    </location>
</feature>
<proteinExistence type="predicted"/>
<protein>
    <submittedName>
        <fullName evidence="2">Uncharacterized protein</fullName>
    </submittedName>
</protein>
<reference evidence="2" key="1">
    <citation type="submission" date="2022-10" db="EMBL/GenBank/DDBJ databases">
        <title>Culturing micro-colonial fungi from biological soil crusts in the Mojave desert and describing Neophaeococcomyces mojavensis, and introducing the new genera and species Taxawa tesnikishii.</title>
        <authorList>
            <person name="Kurbessoian T."/>
            <person name="Stajich J.E."/>
        </authorList>
    </citation>
    <scope>NUCLEOTIDE SEQUENCE</scope>
    <source>
        <strain evidence="2">TK_41</strain>
    </source>
</reference>
<feature type="region of interest" description="Disordered" evidence="1">
    <location>
        <begin position="175"/>
        <end position="254"/>
    </location>
</feature>
<name>A0AA38XLU7_9EURO</name>
<evidence type="ECO:0000313" key="3">
    <source>
        <dbReference type="Proteomes" id="UP001172673"/>
    </source>
</evidence>
<dbReference type="EMBL" id="JAPDRK010000002">
    <property type="protein sequence ID" value="KAJ9615358.1"/>
    <property type="molecule type" value="Genomic_DNA"/>
</dbReference>
<gene>
    <name evidence="2" type="ORF">H2200_001433</name>
</gene>
<comment type="caution">
    <text evidence="2">The sequence shown here is derived from an EMBL/GenBank/DDBJ whole genome shotgun (WGS) entry which is preliminary data.</text>
</comment>